<dbReference type="Pfam" id="PF08240">
    <property type="entry name" value="ADH_N"/>
    <property type="match status" value="1"/>
</dbReference>
<proteinExistence type="predicted"/>
<dbReference type="Pfam" id="PF13602">
    <property type="entry name" value="ADH_zinc_N_2"/>
    <property type="match status" value="1"/>
</dbReference>
<dbReference type="Gene3D" id="3.90.180.10">
    <property type="entry name" value="Medium-chain alcohol dehydrogenases, catalytic domain"/>
    <property type="match status" value="1"/>
</dbReference>
<dbReference type="RefSeq" id="WP_193813483.1">
    <property type="nucleotide sequence ID" value="NZ_CP040442.1"/>
</dbReference>
<dbReference type="SUPFAM" id="SSF50129">
    <property type="entry name" value="GroES-like"/>
    <property type="match status" value="1"/>
</dbReference>
<organism evidence="2 3">
    <name type="scientific">Kaistella flava</name>
    <name type="common">ex Peng et al. 2021</name>
    <dbReference type="NCBI Taxonomy" id="2038776"/>
    <lineage>
        <taxon>Bacteria</taxon>
        <taxon>Pseudomonadati</taxon>
        <taxon>Bacteroidota</taxon>
        <taxon>Flavobacteriia</taxon>
        <taxon>Flavobacteriales</taxon>
        <taxon>Weeksellaceae</taxon>
        <taxon>Chryseobacterium group</taxon>
        <taxon>Kaistella</taxon>
    </lineage>
</organism>
<dbReference type="PANTHER" id="PTHR11695:SF294">
    <property type="entry name" value="RETICULON-4-INTERACTING PROTEIN 1, MITOCHONDRIAL"/>
    <property type="match status" value="1"/>
</dbReference>
<dbReference type="SMART" id="SM00829">
    <property type="entry name" value="PKS_ER"/>
    <property type="match status" value="1"/>
</dbReference>
<feature type="domain" description="Enoyl reductase (ER)" evidence="1">
    <location>
        <begin position="12"/>
        <end position="330"/>
    </location>
</feature>
<evidence type="ECO:0000313" key="3">
    <source>
        <dbReference type="Proteomes" id="UP000594195"/>
    </source>
</evidence>
<dbReference type="CDD" id="cd05289">
    <property type="entry name" value="MDR_like_2"/>
    <property type="match status" value="1"/>
</dbReference>
<dbReference type="PANTHER" id="PTHR11695">
    <property type="entry name" value="ALCOHOL DEHYDROGENASE RELATED"/>
    <property type="match status" value="1"/>
</dbReference>
<dbReference type="EMBL" id="CP040442">
    <property type="protein sequence ID" value="QOW10253.1"/>
    <property type="molecule type" value="Genomic_DNA"/>
</dbReference>
<dbReference type="InterPro" id="IPR011032">
    <property type="entry name" value="GroES-like_sf"/>
</dbReference>
<evidence type="ECO:0000313" key="2">
    <source>
        <dbReference type="EMBL" id="QOW10253.1"/>
    </source>
</evidence>
<dbReference type="InterPro" id="IPR050700">
    <property type="entry name" value="YIM1/Zinc_Alcohol_DH_Fams"/>
</dbReference>
<dbReference type="Gene3D" id="3.40.50.720">
    <property type="entry name" value="NAD(P)-binding Rossmann-like Domain"/>
    <property type="match status" value="1"/>
</dbReference>
<name>A0A7M2YA74_9FLAO</name>
<protein>
    <submittedName>
        <fullName evidence="2">NADP-dependent oxidoreductase</fullName>
    </submittedName>
</protein>
<dbReference type="GO" id="GO:0016491">
    <property type="term" value="F:oxidoreductase activity"/>
    <property type="evidence" value="ECO:0007669"/>
    <property type="project" value="InterPro"/>
</dbReference>
<keyword evidence="3" id="KW-1185">Reference proteome</keyword>
<sequence>MKAFFITKYDKKTPLTFEERPLPVLGENDVLIEMKAASLNPIDFKVKHGDMKIILSYKFPLILGNDGAGVVSKIGYKVTLFKPGDEVYFRPDKNSGIGTLAEFFALNENDIALKPKNLSMEEAASIPLVGLTCWQIFKKANLQKGQKVFIQAGSGGIGTFAIQFAKYLGLTVATTASTKNFEMLKELGADILIDYKTQNFEDILKDYDLVLNTQDEENLIKSMSILKPGGKIISISTPPDPQFAKEWGMNWIMRMGVRFISAKVRRLAKKHHVDYSFLLMDSSGSQLQEITKLIELGIIKPVIDQVFPFEKTNEALAYIESGHAKGKVVIKVK</sequence>
<dbReference type="Proteomes" id="UP000594195">
    <property type="component" value="Chromosome"/>
</dbReference>
<dbReference type="InterPro" id="IPR036291">
    <property type="entry name" value="NAD(P)-bd_dom_sf"/>
</dbReference>
<dbReference type="SUPFAM" id="SSF51735">
    <property type="entry name" value="NAD(P)-binding Rossmann-fold domains"/>
    <property type="match status" value="1"/>
</dbReference>
<dbReference type="AlphaFoldDB" id="A0A7M2YA74"/>
<reference evidence="2 3" key="1">
    <citation type="submission" date="2019-05" db="EMBL/GenBank/DDBJ databases">
        <title>Chryseobacterium sp. isolated from King George Island, maritime Antarctica.</title>
        <authorList>
            <person name="Peng X."/>
        </authorList>
    </citation>
    <scope>NUCLEOTIDE SEQUENCE [LARGE SCALE GENOMIC DNA]</scope>
    <source>
        <strain evidence="2 3">7-3A</strain>
    </source>
</reference>
<evidence type="ECO:0000259" key="1">
    <source>
        <dbReference type="SMART" id="SM00829"/>
    </source>
</evidence>
<dbReference type="KEGG" id="kfa:Q73A0000_07680"/>
<gene>
    <name evidence="2" type="ORF">Q73A0000_07680</name>
</gene>
<dbReference type="InterPro" id="IPR013154">
    <property type="entry name" value="ADH-like_N"/>
</dbReference>
<dbReference type="InterPro" id="IPR020843">
    <property type="entry name" value="ER"/>
</dbReference>
<accession>A0A7M2YA74</accession>